<evidence type="ECO:0000256" key="1">
    <source>
        <dbReference type="SAM" id="SignalP"/>
    </source>
</evidence>
<keyword evidence="4" id="KW-1185">Reference proteome</keyword>
<comment type="caution">
    <text evidence="3">The sequence shown here is derived from an EMBL/GenBank/DDBJ whole genome shotgun (WGS) entry which is preliminary data.</text>
</comment>
<evidence type="ECO:0000313" key="3">
    <source>
        <dbReference type="EMBL" id="TLD93991.1"/>
    </source>
</evidence>
<evidence type="ECO:0000313" key="5">
    <source>
        <dbReference type="Proteomes" id="UP000477070"/>
    </source>
</evidence>
<dbReference type="Proteomes" id="UP000029714">
    <property type="component" value="Unassembled WGS sequence"/>
</dbReference>
<dbReference type="RefSeq" id="WP_034572937.1">
    <property type="nucleotide sequence ID" value="NZ_JRMP02000011.1"/>
</dbReference>
<reference evidence="3 4" key="2">
    <citation type="journal article" date="2016" name="Infect. Immun.">
        <title>Helicobacter saguini, a Novel Helicobacter Isolated from Cotton-Top Tamarins with Ulcerative Colitis, Has Proinflammatory Properties and Induces Typhlocolitis and Dysplasia in Gnotobiotic IL-10-/- Mice.</title>
        <authorList>
            <person name="Shen Z."/>
            <person name="Mannion A."/>
            <person name="Whary M.T."/>
            <person name="Muthupalani S."/>
            <person name="Sheh A."/>
            <person name="Feng Y."/>
            <person name="Gong G."/>
            <person name="Vandamme P."/>
            <person name="Holcombe H.R."/>
            <person name="Paster B.J."/>
            <person name="Fox J.G."/>
        </authorList>
    </citation>
    <scope>NUCLEOTIDE SEQUENCE [LARGE SCALE GENOMIC DNA]</scope>
    <source>
        <strain evidence="3 4">MIT 97-6194</strain>
    </source>
</reference>
<feature type="signal peptide" evidence="1">
    <location>
        <begin position="1"/>
        <end position="17"/>
    </location>
</feature>
<accession>A0A347VSA6</accession>
<protein>
    <submittedName>
        <fullName evidence="3">Uncharacterized protein</fullName>
    </submittedName>
</protein>
<feature type="chain" id="PRO_5036329034" evidence="1">
    <location>
        <begin position="18"/>
        <end position="140"/>
    </location>
</feature>
<name>A0A347VSA6_9HELI</name>
<keyword evidence="1" id="KW-0732">Signal</keyword>
<dbReference type="AlphaFoldDB" id="A0A347VSA6"/>
<proteinExistence type="predicted"/>
<dbReference type="EMBL" id="JRMP02000011">
    <property type="protein sequence ID" value="TLD93991.1"/>
    <property type="molecule type" value="Genomic_DNA"/>
</dbReference>
<organism evidence="3 4">
    <name type="scientific">Helicobacter saguini</name>
    <dbReference type="NCBI Taxonomy" id="1548018"/>
    <lineage>
        <taxon>Bacteria</taxon>
        <taxon>Pseudomonadati</taxon>
        <taxon>Campylobacterota</taxon>
        <taxon>Epsilonproteobacteria</taxon>
        <taxon>Campylobacterales</taxon>
        <taxon>Helicobacteraceae</taxon>
        <taxon>Helicobacter</taxon>
    </lineage>
</organism>
<dbReference type="Proteomes" id="UP000477070">
    <property type="component" value="Unassembled WGS sequence"/>
</dbReference>
<evidence type="ECO:0000313" key="4">
    <source>
        <dbReference type="Proteomes" id="UP000029714"/>
    </source>
</evidence>
<sequence>MKKIVFNFLTSCSLVFAFDFSRIACDSFDVKIKLMEEDLMPSEIITLYNGGSVSLNDVDGQPKFNITDDGFHASVISGEFHYNNMKKESEKNGLITCSMMSKAQFWKKDGAEQTPVIKKIYYTISRDKYTRERLIVKAKY</sequence>
<reference evidence="3" key="3">
    <citation type="submission" date="2018-04" db="EMBL/GenBank/DDBJ databases">
        <authorList>
            <person name="Sheh A."/>
            <person name="Shen Z."/>
            <person name="Mannion A.J."/>
            <person name="Fox J.G."/>
        </authorList>
    </citation>
    <scope>NUCLEOTIDE SEQUENCE</scope>
    <source>
        <strain evidence="3">MIT 97-6194</strain>
    </source>
</reference>
<dbReference type="EMBL" id="QBIU01000001">
    <property type="protein sequence ID" value="MWV69091.1"/>
    <property type="molecule type" value="Genomic_DNA"/>
</dbReference>
<evidence type="ECO:0000313" key="2">
    <source>
        <dbReference type="EMBL" id="MWV69091.1"/>
    </source>
</evidence>
<gene>
    <name evidence="2" type="ORF">DCO61_03405</name>
    <name evidence="3" type="ORF">LS64_007470</name>
</gene>
<reference evidence="3 4" key="1">
    <citation type="journal article" date="2014" name="Genome Announc.">
        <title>Draft genome sequences of eight enterohepatic helicobacter species isolated from both laboratory and wild rodents.</title>
        <authorList>
            <person name="Sheh A."/>
            <person name="Shen Z."/>
            <person name="Fox J.G."/>
        </authorList>
    </citation>
    <scope>NUCLEOTIDE SEQUENCE [LARGE SCALE GENOMIC DNA]</scope>
    <source>
        <strain evidence="3 4">MIT 97-6194</strain>
    </source>
</reference>
<reference evidence="2 5" key="4">
    <citation type="submission" date="2019-12" db="EMBL/GenBank/DDBJ databases">
        <title>Multi-Generational Helicobacter saguini Isolates.</title>
        <authorList>
            <person name="Mannion A."/>
            <person name="Shen Z."/>
            <person name="Fox J.G."/>
        </authorList>
    </citation>
    <scope>NUCLEOTIDE SEQUENCE [LARGE SCALE GENOMIC DNA]</scope>
    <source>
        <strain evidence="2">16-048</strain>
        <strain evidence="5">16-048 (F4)</strain>
    </source>
</reference>